<dbReference type="InterPro" id="IPR027417">
    <property type="entry name" value="P-loop_NTPase"/>
</dbReference>
<dbReference type="InterPro" id="IPR041118">
    <property type="entry name" value="Rx_N"/>
</dbReference>
<dbReference type="InterPro" id="IPR036388">
    <property type="entry name" value="WH-like_DNA-bd_sf"/>
</dbReference>
<evidence type="ECO:0000256" key="4">
    <source>
        <dbReference type="ARBA" id="ARBA00022741"/>
    </source>
</evidence>
<dbReference type="InterPro" id="IPR032675">
    <property type="entry name" value="LRR_dom_sf"/>
</dbReference>
<evidence type="ECO:0000313" key="13">
    <source>
        <dbReference type="Proteomes" id="UP000015106"/>
    </source>
</evidence>
<dbReference type="PRINTS" id="PR00364">
    <property type="entry name" value="DISEASERSIST"/>
</dbReference>
<keyword evidence="5" id="KW-0611">Plant defense</keyword>
<keyword evidence="6" id="KW-0067">ATP-binding</keyword>
<accession>A0A8R7VA44</accession>
<keyword evidence="7" id="KW-0175">Coiled coil</keyword>
<dbReference type="Gene3D" id="1.10.10.10">
    <property type="entry name" value="Winged helix-like DNA-binding domain superfamily/Winged helix DNA-binding domain"/>
    <property type="match status" value="1"/>
</dbReference>
<name>A0A8R7VA44_TRIUA</name>
<dbReference type="PANTHER" id="PTHR36766:SF55">
    <property type="entry name" value="OS11G0492900 PROTEIN"/>
    <property type="match status" value="1"/>
</dbReference>
<dbReference type="InterPro" id="IPR002182">
    <property type="entry name" value="NB-ARC"/>
</dbReference>
<dbReference type="PANTHER" id="PTHR36766">
    <property type="entry name" value="PLANT BROAD-SPECTRUM MILDEW RESISTANCE PROTEIN RPW8"/>
    <property type="match status" value="1"/>
</dbReference>
<proteinExistence type="inferred from homology"/>
<dbReference type="SUPFAM" id="SSF52058">
    <property type="entry name" value="L domain-like"/>
    <property type="match status" value="1"/>
</dbReference>
<evidence type="ECO:0000259" key="11">
    <source>
        <dbReference type="Pfam" id="PF23598"/>
    </source>
</evidence>
<feature type="domain" description="Disease resistance protein winged helix" evidence="10">
    <location>
        <begin position="438"/>
        <end position="521"/>
    </location>
</feature>
<dbReference type="InterPro" id="IPR058922">
    <property type="entry name" value="WHD_DRP"/>
</dbReference>
<dbReference type="Pfam" id="PF00931">
    <property type="entry name" value="NB-ARC"/>
    <property type="match status" value="1"/>
</dbReference>
<evidence type="ECO:0000259" key="9">
    <source>
        <dbReference type="Pfam" id="PF18052"/>
    </source>
</evidence>
<evidence type="ECO:0008006" key="14">
    <source>
        <dbReference type="Google" id="ProtNLM"/>
    </source>
</evidence>
<evidence type="ECO:0000256" key="1">
    <source>
        <dbReference type="ARBA" id="ARBA00008894"/>
    </source>
</evidence>
<evidence type="ECO:0000313" key="12">
    <source>
        <dbReference type="EnsemblPlants" id="TuG1812G0700005922.01.T01"/>
    </source>
</evidence>
<dbReference type="Pfam" id="PF18052">
    <property type="entry name" value="Rx_N"/>
    <property type="match status" value="1"/>
</dbReference>
<reference evidence="12" key="3">
    <citation type="submission" date="2022-06" db="UniProtKB">
        <authorList>
            <consortium name="EnsemblPlants"/>
        </authorList>
    </citation>
    <scope>IDENTIFICATION</scope>
</reference>
<dbReference type="Gramene" id="TuG1812G0700005922.01.T01">
    <property type="protein sequence ID" value="TuG1812G0700005922.01.T01"/>
    <property type="gene ID" value="TuG1812G0700005922.01"/>
</dbReference>
<organism evidence="12 13">
    <name type="scientific">Triticum urartu</name>
    <name type="common">Red wild einkorn</name>
    <name type="synonym">Crithodium urartu</name>
    <dbReference type="NCBI Taxonomy" id="4572"/>
    <lineage>
        <taxon>Eukaryota</taxon>
        <taxon>Viridiplantae</taxon>
        <taxon>Streptophyta</taxon>
        <taxon>Embryophyta</taxon>
        <taxon>Tracheophyta</taxon>
        <taxon>Spermatophyta</taxon>
        <taxon>Magnoliopsida</taxon>
        <taxon>Liliopsida</taxon>
        <taxon>Poales</taxon>
        <taxon>Poaceae</taxon>
        <taxon>BOP clade</taxon>
        <taxon>Pooideae</taxon>
        <taxon>Triticodae</taxon>
        <taxon>Triticeae</taxon>
        <taxon>Triticinae</taxon>
        <taxon>Triticum</taxon>
    </lineage>
</organism>
<keyword evidence="13" id="KW-1185">Reference proteome</keyword>
<evidence type="ECO:0000259" key="10">
    <source>
        <dbReference type="Pfam" id="PF23559"/>
    </source>
</evidence>
<feature type="domain" description="NB-ARC" evidence="8">
    <location>
        <begin position="180"/>
        <end position="347"/>
    </location>
</feature>
<dbReference type="InterPro" id="IPR055414">
    <property type="entry name" value="LRR_R13L4/SHOC2-like"/>
</dbReference>
<feature type="domain" description="Disease resistance R13L4/SHOC-2-like LRR" evidence="11">
    <location>
        <begin position="582"/>
        <end position="720"/>
    </location>
</feature>
<comment type="similarity">
    <text evidence="1">Belongs to the disease resistance NB-LRR family.</text>
</comment>
<dbReference type="GO" id="GO:0009626">
    <property type="term" value="P:plant-type hypersensitive response"/>
    <property type="evidence" value="ECO:0007669"/>
    <property type="project" value="UniProtKB-ARBA"/>
</dbReference>
<dbReference type="AlphaFoldDB" id="A0A8R7VA44"/>
<keyword evidence="2" id="KW-0433">Leucine-rich repeat</keyword>
<evidence type="ECO:0000256" key="5">
    <source>
        <dbReference type="ARBA" id="ARBA00022821"/>
    </source>
</evidence>
<evidence type="ECO:0000256" key="6">
    <source>
        <dbReference type="ARBA" id="ARBA00022840"/>
    </source>
</evidence>
<dbReference type="Pfam" id="PF23559">
    <property type="entry name" value="WHD_DRP"/>
    <property type="match status" value="1"/>
</dbReference>
<dbReference type="GO" id="GO:0043531">
    <property type="term" value="F:ADP binding"/>
    <property type="evidence" value="ECO:0007669"/>
    <property type="project" value="InterPro"/>
</dbReference>
<evidence type="ECO:0000256" key="3">
    <source>
        <dbReference type="ARBA" id="ARBA00022737"/>
    </source>
</evidence>
<dbReference type="GO" id="GO:0005524">
    <property type="term" value="F:ATP binding"/>
    <property type="evidence" value="ECO:0007669"/>
    <property type="project" value="UniProtKB-KW"/>
</dbReference>
<feature type="domain" description="Disease resistance N-terminal" evidence="9">
    <location>
        <begin position="14"/>
        <end position="99"/>
    </location>
</feature>
<keyword evidence="4" id="KW-0547">Nucleotide-binding</keyword>
<dbReference type="FunFam" id="1.10.10.10:FF:000322">
    <property type="entry name" value="Probable disease resistance protein At1g63360"/>
    <property type="match status" value="1"/>
</dbReference>
<dbReference type="Gene3D" id="1.20.5.4130">
    <property type="match status" value="1"/>
</dbReference>
<sequence length="741" mass="83623">MAEVVATVVVGPLLKIVREKASGYLLDKYKVSKGMEEQHEVLMRKLPAILDIIADAEQQAASCRAGAAAWLEDIKKVAYKANELFDEFKYEALRRKAKKEGHYNDLGFSMVKLFPSNNCFVFRKRMGRKLHRIVQEIEALMAEKNTFGFQNQQQQPVSNQWREMDGGIFDLEKITSRSREKDKKNIIDILVAQANNADLTVVPIVEMGGLGKTTLAQLVYNDPEIEKHFDVLLWVCASHNFDVDSLAKSIVDAAPKKMDDAAAPKKKKTPLDILRNVVSGQRYLLVLDNVWTREVCKWEKLKACLEHGGMGSVVLTTTRDQQVAEIMGSVEAYELEALEDKYIKKIIETRAFGCFREEDRPAVLVNMVGEIVKRCVGSPLAATALGSVLRTKTSEEEWKAVSIRSSICTEETGILPILKLSYNNLPSHMKQCFSFCAIFPKDYEIDVDKLIQLWIAHGFIIEEKQVRLETIGKHIFKELASMSFFQDVKQVQASTIKETVDSGLCYSRTTCKIHDLMHDVALSVMQKECALATEEPSQSDWLPNTARHLFLSCEEPEEKLNSSLANSSPAIQTLLCDGYMVRSLQHLSKYCSLQALQLCSYRRSFPLKPKHLHHLRYLDLSRSHIKALPDDFNIVYNLQTLNLSGCQLLRELPKHMKYMTALRHLYTHGCTRLKSMPVDLGELTSLQTLTCFVADSGSNCSSVGELGNLNLGGQLELRHLANVTKENAEAANLVNKKELRE</sequence>
<keyword evidence="3" id="KW-0677">Repeat</keyword>
<reference evidence="13" key="1">
    <citation type="journal article" date="2013" name="Nature">
        <title>Draft genome of the wheat A-genome progenitor Triticum urartu.</title>
        <authorList>
            <person name="Ling H.Q."/>
            <person name="Zhao S."/>
            <person name="Liu D."/>
            <person name="Wang J."/>
            <person name="Sun H."/>
            <person name="Zhang C."/>
            <person name="Fan H."/>
            <person name="Li D."/>
            <person name="Dong L."/>
            <person name="Tao Y."/>
            <person name="Gao C."/>
            <person name="Wu H."/>
            <person name="Li Y."/>
            <person name="Cui Y."/>
            <person name="Guo X."/>
            <person name="Zheng S."/>
            <person name="Wang B."/>
            <person name="Yu K."/>
            <person name="Liang Q."/>
            <person name="Yang W."/>
            <person name="Lou X."/>
            <person name="Chen J."/>
            <person name="Feng M."/>
            <person name="Jian J."/>
            <person name="Zhang X."/>
            <person name="Luo G."/>
            <person name="Jiang Y."/>
            <person name="Liu J."/>
            <person name="Wang Z."/>
            <person name="Sha Y."/>
            <person name="Zhang B."/>
            <person name="Wu H."/>
            <person name="Tang D."/>
            <person name="Shen Q."/>
            <person name="Xue P."/>
            <person name="Zou S."/>
            <person name="Wang X."/>
            <person name="Liu X."/>
            <person name="Wang F."/>
            <person name="Yang Y."/>
            <person name="An X."/>
            <person name="Dong Z."/>
            <person name="Zhang K."/>
            <person name="Zhang X."/>
            <person name="Luo M.C."/>
            <person name="Dvorak J."/>
            <person name="Tong Y."/>
            <person name="Wang J."/>
            <person name="Yang H."/>
            <person name="Li Z."/>
            <person name="Wang D."/>
            <person name="Zhang A."/>
            <person name="Wang J."/>
        </authorList>
    </citation>
    <scope>NUCLEOTIDE SEQUENCE</scope>
    <source>
        <strain evidence="13">cv. G1812</strain>
    </source>
</reference>
<dbReference type="GO" id="GO:0002758">
    <property type="term" value="P:innate immune response-activating signaling pathway"/>
    <property type="evidence" value="ECO:0007669"/>
    <property type="project" value="UniProtKB-ARBA"/>
</dbReference>
<dbReference type="InterPro" id="IPR042197">
    <property type="entry name" value="Apaf_helical"/>
</dbReference>
<dbReference type="GO" id="GO:0042742">
    <property type="term" value="P:defense response to bacterium"/>
    <property type="evidence" value="ECO:0007669"/>
    <property type="project" value="UniProtKB-ARBA"/>
</dbReference>
<dbReference type="EnsemblPlants" id="TuG1812G0700005922.01.T01">
    <property type="protein sequence ID" value="TuG1812G0700005922.01.T01"/>
    <property type="gene ID" value="TuG1812G0700005922.01"/>
</dbReference>
<dbReference type="Gene3D" id="1.10.8.430">
    <property type="entry name" value="Helical domain of apoptotic protease-activating factors"/>
    <property type="match status" value="1"/>
</dbReference>
<protein>
    <recommendedName>
        <fullName evidence="14">Disease resistance protein RGA3</fullName>
    </recommendedName>
</protein>
<dbReference type="SUPFAM" id="SSF52540">
    <property type="entry name" value="P-loop containing nucleoside triphosphate hydrolases"/>
    <property type="match status" value="1"/>
</dbReference>
<evidence type="ECO:0000259" key="8">
    <source>
        <dbReference type="Pfam" id="PF00931"/>
    </source>
</evidence>
<dbReference type="Gene3D" id="3.40.50.300">
    <property type="entry name" value="P-loop containing nucleotide triphosphate hydrolases"/>
    <property type="match status" value="1"/>
</dbReference>
<dbReference type="Pfam" id="PF23598">
    <property type="entry name" value="LRR_14"/>
    <property type="match status" value="1"/>
</dbReference>
<reference evidence="12" key="2">
    <citation type="submission" date="2018-03" db="EMBL/GenBank/DDBJ databases">
        <title>The Triticum urartu genome reveals the dynamic nature of wheat genome evolution.</title>
        <authorList>
            <person name="Ling H."/>
            <person name="Ma B."/>
            <person name="Shi X."/>
            <person name="Liu H."/>
            <person name="Dong L."/>
            <person name="Sun H."/>
            <person name="Cao Y."/>
            <person name="Gao Q."/>
            <person name="Zheng S."/>
            <person name="Li Y."/>
            <person name="Yu Y."/>
            <person name="Du H."/>
            <person name="Qi M."/>
            <person name="Li Y."/>
            <person name="Yu H."/>
            <person name="Cui Y."/>
            <person name="Wang N."/>
            <person name="Chen C."/>
            <person name="Wu H."/>
            <person name="Zhao Y."/>
            <person name="Zhang J."/>
            <person name="Li Y."/>
            <person name="Zhou W."/>
            <person name="Zhang B."/>
            <person name="Hu W."/>
            <person name="Eijk M."/>
            <person name="Tang J."/>
            <person name="Witsenboer H."/>
            <person name="Zhao S."/>
            <person name="Li Z."/>
            <person name="Zhang A."/>
            <person name="Wang D."/>
            <person name="Liang C."/>
        </authorList>
    </citation>
    <scope>NUCLEOTIDE SEQUENCE [LARGE SCALE GENOMIC DNA]</scope>
    <source>
        <strain evidence="12">cv. G1812</strain>
    </source>
</reference>
<evidence type="ECO:0000256" key="2">
    <source>
        <dbReference type="ARBA" id="ARBA00022614"/>
    </source>
</evidence>
<evidence type="ECO:0000256" key="7">
    <source>
        <dbReference type="ARBA" id="ARBA00023054"/>
    </source>
</evidence>
<dbReference type="Proteomes" id="UP000015106">
    <property type="component" value="Chromosome 7"/>
</dbReference>
<dbReference type="Gene3D" id="3.80.10.10">
    <property type="entry name" value="Ribonuclease Inhibitor"/>
    <property type="match status" value="1"/>
</dbReference>